<dbReference type="EMBL" id="BMZE01000002">
    <property type="protein sequence ID" value="GHA25673.1"/>
    <property type="molecule type" value="Genomic_DNA"/>
</dbReference>
<evidence type="ECO:0000313" key="2">
    <source>
        <dbReference type="EMBL" id="GHA25673.1"/>
    </source>
</evidence>
<evidence type="ECO:0000313" key="3">
    <source>
        <dbReference type="Proteomes" id="UP000646579"/>
    </source>
</evidence>
<organism evidence="2 3">
    <name type="scientific">Devosia pacifica</name>
    <dbReference type="NCBI Taxonomy" id="1335967"/>
    <lineage>
        <taxon>Bacteria</taxon>
        <taxon>Pseudomonadati</taxon>
        <taxon>Pseudomonadota</taxon>
        <taxon>Alphaproteobacteria</taxon>
        <taxon>Hyphomicrobiales</taxon>
        <taxon>Devosiaceae</taxon>
        <taxon>Devosia</taxon>
    </lineage>
</organism>
<feature type="domain" description="STAS" evidence="1">
    <location>
        <begin position="1"/>
        <end position="80"/>
    </location>
</feature>
<comment type="caution">
    <text evidence="2">The sequence shown here is derived from an EMBL/GenBank/DDBJ whole genome shotgun (WGS) entry which is preliminary data.</text>
</comment>
<proteinExistence type="predicted"/>
<gene>
    <name evidence="2" type="ORF">GCM10007989_21710</name>
</gene>
<dbReference type="PROSITE" id="PS50801">
    <property type="entry name" value="STAS"/>
    <property type="match status" value="1"/>
</dbReference>
<reference evidence="2" key="2">
    <citation type="submission" date="2020-09" db="EMBL/GenBank/DDBJ databases">
        <authorList>
            <person name="Sun Q."/>
            <person name="Kim S."/>
        </authorList>
    </citation>
    <scope>NUCLEOTIDE SEQUENCE</scope>
    <source>
        <strain evidence="2">KCTC 32437</strain>
    </source>
</reference>
<dbReference type="AlphaFoldDB" id="A0A918S6T6"/>
<evidence type="ECO:0000259" key="1">
    <source>
        <dbReference type="PROSITE" id="PS50801"/>
    </source>
</evidence>
<protein>
    <recommendedName>
        <fullName evidence="1">STAS domain-containing protein</fullName>
    </recommendedName>
</protein>
<sequence>MDLDALEGVRETLIEACDIGAVSIDAGAVERVATNGLFLLLSAAESARAHAVSFAIHNPSSVLLAAIDRLGLAERFKGLI</sequence>
<reference evidence="2" key="1">
    <citation type="journal article" date="2014" name="Int. J. Syst. Evol. Microbiol.">
        <title>Complete genome sequence of Corynebacterium casei LMG S-19264T (=DSM 44701T), isolated from a smear-ripened cheese.</title>
        <authorList>
            <consortium name="US DOE Joint Genome Institute (JGI-PGF)"/>
            <person name="Walter F."/>
            <person name="Albersmeier A."/>
            <person name="Kalinowski J."/>
            <person name="Ruckert C."/>
        </authorList>
    </citation>
    <scope>NUCLEOTIDE SEQUENCE</scope>
    <source>
        <strain evidence="2">KCTC 32437</strain>
    </source>
</reference>
<dbReference type="Gene3D" id="3.30.750.24">
    <property type="entry name" value="STAS domain"/>
    <property type="match status" value="1"/>
</dbReference>
<dbReference type="SUPFAM" id="SSF52091">
    <property type="entry name" value="SpoIIaa-like"/>
    <property type="match status" value="1"/>
</dbReference>
<dbReference type="InterPro" id="IPR036513">
    <property type="entry name" value="STAS_dom_sf"/>
</dbReference>
<dbReference type="Proteomes" id="UP000646579">
    <property type="component" value="Unassembled WGS sequence"/>
</dbReference>
<dbReference type="InterPro" id="IPR002645">
    <property type="entry name" value="STAS_dom"/>
</dbReference>
<dbReference type="Pfam" id="PF13466">
    <property type="entry name" value="STAS_2"/>
    <property type="match status" value="1"/>
</dbReference>
<keyword evidence="3" id="KW-1185">Reference proteome</keyword>
<dbReference type="InterPro" id="IPR058548">
    <property type="entry name" value="MlaB-like_STAS"/>
</dbReference>
<name>A0A918S6T6_9HYPH</name>
<accession>A0A918S6T6</accession>